<keyword evidence="6" id="KW-1185">Reference proteome</keyword>
<reference evidence="6" key="1">
    <citation type="journal article" date="2019" name="Int. J. Syst. Evol. Microbiol.">
        <title>The Global Catalogue of Microorganisms (GCM) 10K type strain sequencing project: providing services to taxonomists for standard genome sequencing and annotation.</title>
        <authorList>
            <consortium name="The Broad Institute Genomics Platform"/>
            <consortium name="The Broad Institute Genome Sequencing Center for Infectious Disease"/>
            <person name="Wu L."/>
            <person name="Ma J."/>
        </authorList>
    </citation>
    <scope>NUCLEOTIDE SEQUENCE [LARGE SCALE GENOMIC DNA]</scope>
    <source>
        <strain evidence="6">IBRC-M 10813</strain>
    </source>
</reference>
<gene>
    <name evidence="5" type="ORF">ACFOUO_03660</name>
</gene>
<keyword evidence="3" id="KW-0408">Iron</keyword>
<evidence type="ECO:0000313" key="6">
    <source>
        <dbReference type="Proteomes" id="UP001595843"/>
    </source>
</evidence>
<evidence type="ECO:0000256" key="1">
    <source>
        <dbReference type="ARBA" id="ARBA00001954"/>
    </source>
</evidence>
<dbReference type="PANTHER" id="PTHR13096">
    <property type="entry name" value="MINA53 MYC INDUCED NUCLEAR ANTIGEN"/>
    <property type="match status" value="1"/>
</dbReference>
<dbReference type="SUPFAM" id="SSF51197">
    <property type="entry name" value="Clavaminate synthase-like"/>
    <property type="match status" value="1"/>
</dbReference>
<dbReference type="PANTHER" id="PTHR13096:SF8">
    <property type="entry name" value="RIBOSOMAL OXYGENASE 1"/>
    <property type="match status" value="1"/>
</dbReference>
<evidence type="ECO:0000259" key="4">
    <source>
        <dbReference type="PROSITE" id="PS51184"/>
    </source>
</evidence>
<sequence length="706" mass="81588">MDFIAGEISRETFIADYWRKKPFFLKGGAKKLLQTSISAEEFARTANTIETSNPQMVKRDGDRLVFAQRWDSANQRFKKISTRIAQTMSWPDVWFDGVLASDGHSIGCHYDDSDNFVLQQEGTKIWKLHPPTIIPQEELRQRMLKNPEVGNIFMPENAIQFVLEPGDLLYIPIFWPHWGVSEGPSLSVSFVCNTSNAVRELIPVIREVLSHEPLWWEPLPMFPVPNYEKGMDLAKGDAKPLESVMDNLLDVFQQASFRQKVIQSWWERRAERIWGSHQQKETPTSGAQHLAIDKDWVRKISGPPLEAINVKNLVSIYPATLQTLQRYTFRIYLKRFLLSMSKGFGMLNDYRPKEYLQTLLSTMQRMDAASLTEAFHCPEFTSWIKRFAEAIQFGYPPRLEQLLYQMGGFWIAYFLQKDILLEQKEYWVSRSTSHTWQLPSLGMELVSDHELPEVFPIEKQQADILIKLGDSCYRLPASFFVQGARKVQISDSLRWEPLPFLPAEKVAIIQKHDWYKPLLSHRKEAFLEDPAFQSFSQQVVKAIHQLKETWPEAYKEFRQSVYTILPYDSDLPSKDSDDLRMYRGLAYFSPSAQRPILPMLLIETARNRLHAIMDVFQLFHNPARSIPASNGKEHQAQGWLEKLVITLQLRQLATRSGGELSLEWGAEPYRVSEIISLLSTCGELTENGQRFLEGCTALETKLATRL</sequence>
<dbReference type="InterPro" id="IPR039994">
    <property type="entry name" value="NO66-like"/>
</dbReference>
<comment type="caution">
    <text evidence="5">The sequence shown here is derived from an EMBL/GenBank/DDBJ whole genome shotgun (WGS) entry which is preliminary data.</text>
</comment>
<evidence type="ECO:0000256" key="3">
    <source>
        <dbReference type="ARBA" id="ARBA00023004"/>
    </source>
</evidence>
<keyword evidence="2" id="KW-0479">Metal-binding</keyword>
<proteinExistence type="predicted"/>
<dbReference type="Pfam" id="PF08007">
    <property type="entry name" value="JmjC_2"/>
    <property type="match status" value="1"/>
</dbReference>
<dbReference type="PROSITE" id="PS51184">
    <property type="entry name" value="JMJC"/>
    <property type="match status" value="1"/>
</dbReference>
<comment type="cofactor">
    <cofactor evidence="1">
        <name>Fe(2+)</name>
        <dbReference type="ChEBI" id="CHEBI:29033"/>
    </cofactor>
</comment>
<evidence type="ECO:0000313" key="5">
    <source>
        <dbReference type="EMBL" id="MFC4075899.1"/>
    </source>
</evidence>
<name>A0ABV8JIW9_9BACL</name>
<dbReference type="RefSeq" id="WP_380702247.1">
    <property type="nucleotide sequence ID" value="NZ_JBHSAP010000007.1"/>
</dbReference>
<dbReference type="EMBL" id="JBHSAP010000007">
    <property type="protein sequence ID" value="MFC4075899.1"/>
    <property type="molecule type" value="Genomic_DNA"/>
</dbReference>
<dbReference type="InterPro" id="IPR003347">
    <property type="entry name" value="JmjC_dom"/>
</dbReference>
<protein>
    <submittedName>
        <fullName evidence="5">JmjC domain-containing protein</fullName>
    </submittedName>
</protein>
<organism evidence="5 6">
    <name type="scientific">Salinithrix halophila</name>
    <dbReference type="NCBI Taxonomy" id="1485204"/>
    <lineage>
        <taxon>Bacteria</taxon>
        <taxon>Bacillati</taxon>
        <taxon>Bacillota</taxon>
        <taxon>Bacilli</taxon>
        <taxon>Bacillales</taxon>
        <taxon>Thermoactinomycetaceae</taxon>
        <taxon>Salinithrix</taxon>
    </lineage>
</organism>
<feature type="domain" description="JmjC" evidence="4">
    <location>
        <begin position="65"/>
        <end position="209"/>
    </location>
</feature>
<dbReference type="SMART" id="SM00558">
    <property type="entry name" value="JmjC"/>
    <property type="match status" value="1"/>
</dbReference>
<accession>A0ABV8JIW9</accession>
<evidence type="ECO:0000256" key="2">
    <source>
        <dbReference type="ARBA" id="ARBA00022723"/>
    </source>
</evidence>
<dbReference type="Proteomes" id="UP001595843">
    <property type="component" value="Unassembled WGS sequence"/>
</dbReference>
<dbReference type="Gene3D" id="2.60.120.650">
    <property type="entry name" value="Cupin"/>
    <property type="match status" value="1"/>
</dbReference>